<keyword evidence="9 12" id="KW-0472">Membrane</keyword>
<keyword evidence="8 12" id="KW-0072">Autophagy</keyword>
<feature type="transmembrane region" description="Helical" evidence="12">
    <location>
        <begin position="254"/>
        <end position="274"/>
    </location>
</feature>
<keyword evidence="3 12" id="KW-0813">Transport</keyword>
<evidence type="ECO:0000256" key="8">
    <source>
        <dbReference type="ARBA" id="ARBA00023006"/>
    </source>
</evidence>
<organism evidence="14 15">
    <name type="scientific">Diplocarpon rosae</name>
    <dbReference type="NCBI Taxonomy" id="946125"/>
    <lineage>
        <taxon>Eukaryota</taxon>
        <taxon>Fungi</taxon>
        <taxon>Dikarya</taxon>
        <taxon>Ascomycota</taxon>
        <taxon>Pezizomycotina</taxon>
        <taxon>Leotiomycetes</taxon>
        <taxon>Helotiales</taxon>
        <taxon>Drepanopezizaceae</taxon>
        <taxon>Diplocarpon</taxon>
    </lineage>
</organism>
<comment type="similarity">
    <text evidence="2 12">Belongs to the ATG22 family.</text>
</comment>
<dbReference type="PANTHER" id="PTHR23519">
    <property type="entry name" value="AUTOPHAGY-RELATED PROTEIN 22"/>
    <property type="match status" value="1"/>
</dbReference>
<keyword evidence="6 12" id="KW-0029">Amino-acid transport</keyword>
<name>A0AAD9WHY0_9HELO</name>
<keyword evidence="10" id="KW-0325">Glycoprotein</keyword>
<keyword evidence="15" id="KW-1185">Reference proteome</keyword>
<reference evidence="14" key="1">
    <citation type="submission" date="2023-06" db="EMBL/GenBank/DDBJ databases">
        <title>Draft genome of Marssonina rosae.</title>
        <authorList>
            <person name="Cheng Q."/>
        </authorList>
    </citation>
    <scope>NUCLEOTIDE SEQUENCE</scope>
    <source>
        <strain evidence="14">R4</strain>
    </source>
</reference>
<gene>
    <name evidence="14" type="ORF">QTJ16_001361</name>
</gene>
<dbReference type="AlphaFoldDB" id="A0AAD9WHY0"/>
<evidence type="ECO:0000256" key="12">
    <source>
        <dbReference type="RuleBase" id="RU363073"/>
    </source>
</evidence>
<evidence type="ECO:0000256" key="3">
    <source>
        <dbReference type="ARBA" id="ARBA00022448"/>
    </source>
</evidence>
<dbReference type="InterPro" id="IPR044738">
    <property type="entry name" value="Atg22"/>
</dbReference>
<evidence type="ECO:0000256" key="4">
    <source>
        <dbReference type="ARBA" id="ARBA00022554"/>
    </source>
</evidence>
<feature type="compositionally biased region" description="Acidic residues" evidence="13">
    <location>
        <begin position="657"/>
        <end position="668"/>
    </location>
</feature>
<evidence type="ECO:0000256" key="5">
    <source>
        <dbReference type="ARBA" id="ARBA00022692"/>
    </source>
</evidence>
<dbReference type="Pfam" id="PF11700">
    <property type="entry name" value="ATG22"/>
    <property type="match status" value="1"/>
</dbReference>
<evidence type="ECO:0000256" key="9">
    <source>
        <dbReference type="ARBA" id="ARBA00023136"/>
    </source>
</evidence>
<evidence type="ECO:0000313" key="15">
    <source>
        <dbReference type="Proteomes" id="UP001285354"/>
    </source>
</evidence>
<evidence type="ECO:0000256" key="7">
    <source>
        <dbReference type="ARBA" id="ARBA00022989"/>
    </source>
</evidence>
<comment type="caution">
    <text evidence="14">The sequence shown here is derived from an EMBL/GenBank/DDBJ whole genome shotgun (WGS) entry which is preliminary data.</text>
</comment>
<dbReference type="SUPFAM" id="SSF103473">
    <property type="entry name" value="MFS general substrate transporter"/>
    <property type="match status" value="1"/>
</dbReference>
<dbReference type="Gene3D" id="1.20.1250.20">
    <property type="entry name" value="MFS general substrate transporter like domains"/>
    <property type="match status" value="1"/>
</dbReference>
<feature type="transmembrane region" description="Helical" evidence="12">
    <location>
        <begin position="444"/>
        <end position="467"/>
    </location>
</feature>
<feature type="transmembrane region" description="Helical" evidence="12">
    <location>
        <begin position="512"/>
        <end position="533"/>
    </location>
</feature>
<evidence type="ECO:0000313" key="14">
    <source>
        <dbReference type="EMBL" id="KAK2630541.1"/>
    </source>
</evidence>
<protein>
    <recommendedName>
        <fullName evidence="12">Autophagy-related protein</fullName>
    </recommendedName>
</protein>
<keyword evidence="5 12" id="KW-0812">Transmembrane</keyword>
<comment type="subcellular location">
    <subcellularLocation>
        <location evidence="1 12">Vacuole membrane</location>
        <topology evidence="1 12">Multi-pass membrane protein</topology>
    </subcellularLocation>
</comment>
<dbReference type="Proteomes" id="UP001285354">
    <property type="component" value="Unassembled WGS sequence"/>
</dbReference>
<feature type="transmembrane region" description="Helical" evidence="12">
    <location>
        <begin position="614"/>
        <end position="634"/>
    </location>
</feature>
<evidence type="ECO:0000256" key="1">
    <source>
        <dbReference type="ARBA" id="ARBA00004128"/>
    </source>
</evidence>
<dbReference type="CDD" id="cd17483">
    <property type="entry name" value="MFS_Atg22_like"/>
    <property type="match status" value="1"/>
</dbReference>
<feature type="transmembrane region" description="Helical" evidence="12">
    <location>
        <begin position="230"/>
        <end position="248"/>
    </location>
</feature>
<evidence type="ECO:0000256" key="13">
    <source>
        <dbReference type="SAM" id="MobiDB-lite"/>
    </source>
</evidence>
<evidence type="ECO:0000256" key="2">
    <source>
        <dbReference type="ARBA" id="ARBA00006978"/>
    </source>
</evidence>
<accession>A0AAD9WHY0</accession>
<feature type="region of interest" description="Disordered" evidence="13">
    <location>
        <begin position="655"/>
        <end position="677"/>
    </location>
</feature>
<dbReference type="InterPro" id="IPR024671">
    <property type="entry name" value="Atg22-like"/>
</dbReference>
<dbReference type="GO" id="GO:0032974">
    <property type="term" value="P:amino acid transmembrane export from vacuole"/>
    <property type="evidence" value="ECO:0007669"/>
    <property type="project" value="InterPro"/>
</dbReference>
<feature type="transmembrane region" description="Helical" evidence="12">
    <location>
        <begin position="479"/>
        <end position="500"/>
    </location>
</feature>
<feature type="transmembrane region" description="Helical" evidence="12">
    <location>
        <begin position="345"/>
        <end position="367"/>
    </location>
</feature>
<proteinExistence type="inferred from homology"/>
<comment type="function">
    <text evidence="11 12">Vacuolar effluxer which mediate the efflux of amino acids resulting from autophagic degradation. The release of autophagic amino acids allows the maintenance of protein synthesis and viability during nitrogen starvation.</text>
</comment>
<keyword evidence="4 12" id="KW-0926">Vacuole</keyword>
<dbReference type="GO" id="GO:0006914">
    <property type="term" value="P:autophagy"/>
    <property type="evidence" value="ECO:0007669"/>
    <property type="project" value="UniProtKB-KW"/>
</dbReference>
<evidence type="ECO:0000256" key="10">
    <source>
        <dbReference type="ARBA" id="ARBA00023180"/>
    </source>
</evidence>
<dbReference type="PANTHER" id="PTHR23519:SF3">
    <property type="entry name" value="AUTOPHAGY-RELATED PROTEIN 22-2"/>
    <property type="match status" value="1"/>
</dbReference>
<dbReference type="GO" id="GO:0005774">
    <property type="term" value="C:vacuolar membrane"/>
    <property type="evidence" value="ECO:0007669"/>
    <property type="project" value="UniProtKB-SubCell"/>
</dbReference>
<keyword evidence="7 12" id="KW-1133">Transmembrane helix</keyword>
<dbReference type="InterPro" id="IPR036259">
    <property type="entry name" value="MFS_trans_sf"/>
</dbReference>
<evidence type="ECO:0000256" key="11">
    <source>
        <dbReference type="ARBA" id="ARBA00024801"/>
    </source>
</evidence>
<dbReference type="InterPro" id="IPR050495">
    <property type="entry name" value="ATG22/LtaA_families"/>
</dbReference>
<feature type="transmembrane region" description="Helical" evidence="12">
    <location>
        <begin position="183"/>
        <end position="209"/>
    </location>
</feature>
<feature type="transmembrane region" description="Helical" evidence="12">
    <location>
        <begin position="379"/>
        <end position="399"/>
    </location>
</feature>
<sequence length="677" mass="73667">MMISYRLPSAVFPELSLVCSSGLRDQFHLFSLLQKPFPSIITVKTSLEFRCVLFILFYSSSSVFSGRTKFFKMDQEAASQRKPRYKGEDISPTTARELRGFYAYGLAAEVFAVCGVGSFLPVTLEQLARERGVLRFDKITPCVVQDTSDQVSANMTRVLMRAAGSKVKQCVIPSLGNITTSSFAMYTFSVAVFVQALALVSFSAAADHGELFLADVMKWLIVVGSYRKKFLMAFGFCGSISCILFILVDPKVFLVAPLLIVIGVTCLGSSFVVLNSFLPLLVANYPEVEGLDDIAAEHASSIPPPYSPIPNERASEGLHPTRELKEGKVDSTALRLSTHISSTGVGIGYIAAVSVQILSILLLYGMSKISVSSTLPLRLVLLMVGMWWMVFTIPSAIWLRDRPGPPLKSISSRNSCRACLGYTSFAWASVIRTLKIAIKLRQTVIFLVGWFLLSDAVATVSGTAILFARTELKMGTVEIALLSITATSSGIAGAFIWPLISRRFELKASRAIVACIGLMEIIPLYGLLGYIPLVKAWGVGGLQQSWEIYPLGFVHGFVMGGLSSYCRSLFGQLIPPGSEAAFYALYAITDKGSSAIGPAIVGTIVDATGSIRPAFIFLAVLIAFPMPLMAIVNAEMGRADAARMAGILKSTKVRDESFEEQSDTELEETERLMRDHE</sequence>
<dbReference type="EMBL" id="JAUBYV010000001">
    <property type="protein sequence ID" value="KAK2630541.1"/>
    <property type="molecule type" value="Genomic_DNA"/>
</dbReference>
<evidence type="ECO:0000256" key="6">
    <source>
        <dbReference type="ARBA" id="ARBA00022970"/>
    </source>
</evidence>
<feature type="transmembrane region" description="Helical" evidence="12">
    <location>
        <begin position="101"/>
        <end position="124"/>
    </location>
</feature>